<evidence type="ECO:0000313" key="1">
    <source>
        <dbReference type="EMBL" id="CAH2399618.1"/>
    </source>
</evidence>
<gene>
    <name evidence="1" type="ORF">MES5069_230036</name>
</gene>
<keyword evidence="2" id="KW-1185">Reference proteome</keyword>
<accession>A0ABM9DSE3</accession>
<dbReference type="RefSeq" id="WP_254017949.1">
    <property type="nucleotide sequence ID" value="NZ_CAKXZT010000117.1"/>
</dbReference>
<organism evidence="1 2">
    <name type="scientific">Mesorhizobium escarrei</name>
    <dbReference type="NCBI Taxonomy" id="666018"/>
    <lineage>
        <taxon>Bacteria</taxon>
        <taxon>Pseudomonadati</taxon>
        <taxon>Pseudomonadota</taxon>
        <taxon>Alphaproteobacteria</taxon>
        <taxon>Hyphomicrobiales</taxon>
        <taxon>Phyllobacteriaceae</taxon>
        <taxon>Mesorhizobium</taxon>
    </lineage>
</organism>
<comment type="caution">
    <text evidence="1">The sequence shown here is derived from an EMBL/GenBank/DDBJ whole genome shotgun (WGS) entry which is preliminary data.</text>
</comment>
<dbReference type="Proteomes" id="UP001153050">
    <property type="component" value="Unassembled WGS sequence"/>
</dbReference>
<evidence type="ECO:0000313" key="2">
    <source>
        <dbReference type="Proteomes" id="UP001153050"/>
    </source>
</evidence>
<proteinExistence type="predicted"/>
<sequence length="66" mass="7513">MNILDQLKLFDWLQKHDLLERGMDLLDQQAAFSIYTELADPEDGDPQAAAAYIKRLQQRPKAIGAL</sequence>
<dbReference type="EMBL" id="CAKXZT010000117">
    <property type="protein sequence ID" value="CAH2399618.1"/>
    <property type="molecule type" value="Genomic_DNA"/>
</dbReference>
<protein>
    <submittedName>
        <fullName evidence="1">Uncharacterized protein</fullName>
    </submittedName>
</protein>
<reference evidence="1 2" key="1">
    <citation type="submission" date="2022-03" db="EMBL/GenBank/DDBJ databases">
        <authorList>
            <person name="Brunel B."/>
        </authorList>
    </citation>
    <scope>NUCLEOTIDE SEQUENCE [LARGE SCALE GENOMIC DNA]</scope>
    <source>
        <strain evidence="1">STM5069sample</strain>
    </source>
</reference>
<name>A0ABM9DSE3_9HYPH</name>